<feature type="region of interest" description="Disordered" evidence="1">
    <location>
        <begin position="1"/>
        <end position="23"/>
    </location>
</feature>
<evidence type="ECO:0000313" key="2">
    <source>
        <dbReference type="EMBL" id="NDV42099.1"/>
    </source>
</evidence>
<accession>A0A6I5KQZ9</accession>
<proteinExistence type="predicted"/>
<organism evidence="2 3">
    <name type="scientific">Flagellimonas sediminis</name>
    <dbReference type="NCBI Taxonomy" id="2696468"/>
    <lineage>
        <taxon>Bacteria</taxon>
        <taxon>Pseudomonadati</taxon>
        <taxon>Bacteroidota</taxon>
        <taxon>Flavobacteriia</taxon>
        <taxon>Flavobacteriales</taxon>
        <taxon>Flavobacteriaceae</taxon>
        <taxon>Flagellimonas</taxon>
    </lineage>
</organism>
<keyword evidence="3" id="KW-1185">Reference proteome</keyword>
<dbReference type="RefSeq" id="WP_163632546.1">
    <property type="nucleotide sequence ID" value="NZ_JAAAMI010000001.1"/>
</dbReference>
<reference evidence="2 3" key="1">
    <citation type="submission" date="2020-01" db="EMBL/GenBank/DDBJ databases">
        <title>Muricauda sediminis sp.nov. 40Bstr401.</title>
        <authorList>
            <person name="Xue Z."/>
            <person name="Zhu S."/>
            <person name="Ren N."/>
            <person name="Chen T."/>
            <person name="Chen X."/>
            <person name="Chen J."/>
            <person name="Yang J."/>
        </authorList>
    </citation>
    <scope>NUCLEOTIDE SEQUENCE [LARGE SCALE GENOMIC DNA]</scope>
    <source>
        <strain evidence="2 3">40Bstr401</strain>
    </source>
</reference>
<sequence length="112" mass="12944">MTERNLNESKIDRLISENPKSKLNDERERCPRCYSDKIRKNQVEWTNTRGGFGIEDEVATWDGLGGRATYKNEVICNVCGFWLEDPNQEKPLSTSKKALNVIWDILLGALRR</sequence>
<gene>
    <name evidence="2" type="ORF">GTK07_02070</name>
</gene>
<evidence type="ECO:0000256" key="1">
    <source>
        <dbReference type="SAM" id="MobiDB-lite"/>
    </source>
</evidence>
<comment type="caution">
    <text evidence="2">The sequence shown here is derived from an EMBL/GenBank/DDBJ whole genome shotgun (WGS) entry which is preliminary data.</text>
</comment>
<evidence type="ECO:0000313" key="3">
    <source>
        <dbReference type="Proteomes" id="UP000468707"/>
    </source>
</evidence>
<dbReference type="AlphaFoldDB" id="A0A6I5KQZ9"/>
<name>A0A6I5KQZ9_9FLAO</name>
<protein>
    <submittedName>
        <fullName evidence="2">Uncharacterized protein</fullName>
    </submittedName>
</protein>
<dbReference type="Proteomes" id="UP000468707">
    <property type="component" value="Unassembled WGS sequence"/>
</dbReference>
<dbReference type="EMBL" id="JAAAMI010000001">
    <property type="protein sequence ID" value="NDV42099.1"/>
    <property type="molecule type" value="Genomic_DNA"/>
</dbReference>